<gene>
    <name evidence="1" type="ORF">METZ01_LOCUS363798</name>
</gene>
<name>A0A382SM05_9ZZZZ</name>
<organism evidence="1">
    <name type="scientific">marine metagenome</name>
    <dbReference type="NCBI Taxonomy" id="408172"/>
    <lineage>
        <taxon>unclassified sequences</taxon>
        <taxon>metagenomes</taxon>
        <taxon>ecological metagenomes</taxon>
    </lineage>
</organism>
<evidence type="ECO:0000313" key="1">
    <source>
        <dbReference type="EMBL" id="SVD10944.1"/>
    </source>
</evidence>
<sequence length="78" mass="8946">DLLGPPGLWGLPKGAIIERLKGVFRVEKGWVLVDRVNSEFTLSEIAYRNDSRLEVIISEHLKADWDELERHLMKCSIS</sequence>
<protein>
    <submittedName>
        <fullName evidence="1">Uncharacterized protein</fullName>
    </submittedName>
</protein>
<dbReference type="EMBL" id="UINC01130097">
    <property type="protein sequence ID" value="SVD10944.1"/>
    <property type="molecule type" value="Genomic_DNA"/>
</dbReference>
<feature type="non-terminal residue" evidence="1">
    <location>
        <position position="1"/>
    </location>
</feature>
<reference evidence="1" key="1">
    <citation type="submission" date="2018-05" db="EMBL/GenBank/DDBJ databases">
        <authorList>
            <person name="Lanie J.A."/>
            <person name="Ng W.-L."/>
            <person name="Kazmierczak K.M."/>
            <person name="Andrzejewski T.M."/>
            <person name="Davidsen T.M."/>
            <person name="Wayne K.J."/>
            <person name="Tettelin H."/>
            <person name="Glass J.I."/>
            <person name="Rusch D."/>
            <person name="Podicherti R."/>
            <person name="Tsui H.-C.T."/>
            <person name="Winkler M.E."/>
        </authorList>
    </citation>
    <scope>NUCLEOTIDE SEQUENCE</scope>
</reference>
<dbReference type="AlphaFoldDB" id="A0A382SM05"/>
<proteinExistence type="predicted"/>
<accession>A0A382SM05</accession>